<accession>A0ACC2KQZ8</accession>
<organism evidence="1 2">
    <name type="scientific">Persea americana</name>
    <name type="common">Avocado</name>
    <dbReference type="NCBI Taxonomy" id="3435"/>
    <lineage>
        <taxon>Eukaryota</taxon>
        <taxon>Viridiplantae</taxon>
        <taxon>Streptophyta</taxon>
        <taxon>Embryophyta</taxon>
        <taxon>Tracheophyta</taxon>
        <taxon>Spermatophyta</taxon>
        <taxon>Magnoliopsida</taxon>
        <taxon>Magnoliidae</taxon>
        <taxon>Laurales</taxon>
        <taxon>Lauraceae</taxon>
        <taxon>Persea</taxon>
    </lineage>
</organism>
<protein>
    <submittedName>
        <fullName evidence="1">Uncharacterized protein</fullName>
    </submittedName>
</protein>
<sequence>MKKQNKGLFVSLLPFSIPSIPSSTRPSLGRTATFLHLTLEQDLLPHGSDPGAATVPPWLGKLILVPIVSNISISVRKSLQQLHLPSHSGKAASPSAVVIQNTDWDGMYRCGFQNLYGWGEKSQKGCMFYNRDDEENWFNTTDVYEVFDPTLPIPSWKVLPHEPNPDIPGRQYFAWGHKILTFPEVSIFYAKSEKWEGRPDFVYQFTDKARMHFPIGAAVEFKGIVFAVSMYMNALVACDLDASGTLNAHWVLDELSKVFKGPPIHEPWQGFLTHIGGGRMCLLFSGDDKGGNWIIHVQVFQVSITTVGDRPDRPEVNREIMRTFDLRSWNDTSLIESIFMCDHSNKSDIEADASSGSYSCEDLKKRAGHPIEYVK</sequence>
<proteinExistence type="predicted"/>
<reference evidence="1 2" key="1">
    <citation type="journal article" date="2022" name="Hortic Res">
        <title>A haplotype resolved chromosomal level avocado genome allows analysis of novel avocado genes.</title>
        <authorList>
            <person name="Nath O."/>
            <person name="Fletcher S.J."/>
            <person name="Hayward A."/>
            <person name="Shaw L.M."/>
            <person name="Masouleh A.K."/>
            <person name="Furtado A."/>
            <person name="Henry R.J."/>
            <person name="Mitter N."/>
        </authorList>
    </citation>
    <scope>NUCLEOTIDE SEQUENCE [LARGE SCALE GENOMIC DNA]</scope>
    <source>
        <strain evidence="2">cv. Hass</strain>
    </source>
</reference>
<evidence type="ECO:0000313" key="1">
    <source>
        <dbReference type="EMBL" id="KAJ8623455.1"/>
    </source>
</evidence>
<dbReference type="EMBL" id="CM056818">
    <property type="protein sequence ID" value="KAJ8623455.1"/>
    <property type="molecule type" value="Genomic_DNA"/>
</dbReference>
<comment type="caution">
    <text evidence="1">The sequence shown here is derived from an EMBL/GenBank/DDBJ whole genome shotgun (WGS) entry which is preliminary data.</text>
</comment>
<keyword evidence="2" id="KW-1185">Reference proteome</keyword>
<name>A0ACC2KQZ8_PERAE</name>
<gene>
    <name evidence="1" type="ORF">MRB53_031984</name>
</gene>
<dbReference type="Proteomes" id="UP001234297">
    <property type="component" value="Chromosome 10"/>
</dbReference>
<evidence type="ECO:0000313" key="2">
    <source>
        <dbReference type="Proteomes" id="UP001234297"/>
    </source>
</evidence>